<dbReference type="PROSITE" id="PS00518">
    <property type="entry name" value="ZF_RING_1"/>
    <property type="match status" value="1"/>
</dbReference>
<dbReference type="PANTHER" id="PTHR11224:SF10">
    <property type="entry name" value="IP09428P-RELATED"/>
    <property type="match status" value="1"/>
</dbReference>
<keyword evidence="1" id="KW-0808">Transferase</keyword>
<feature type="domain" description="RING-type" evidence="6">
    <location>
        <begin position="62"/>
        <end position="118"/>
    </location>
</feature>
<reference evidence="7 8" key="1">
    <citation type="journal article" date="2022" name="Nat. Ecol. Evol.">
        <title>A masculinizing supergene underlies an exaggerated male reproductive morph in a spider.</title>
        <authorList>
            <person name="Hendrickx F."/>
            <person name="De Corte Z."/>
            <person name="Sonet G."/>
            <person name="Van Belleghem S.M."/>
            <person name="Kostlbacher S."/>
            <person name="Vangestel C."/>
        </authorList>
    </citation>
    <scope>NUCLEOTIDE SEQUENCE [LARGE SCALE GENOMIC DNA]</scope>
    <source>
        <strain evidence="7">W744_W776</strain>
    </source>
</reference>
<dbReference type="GO" id="GO:0061630">
    <property type="term" value="F:ubiquitin protein ligase activity"/>
    <property type="evidence" value="ECO:0007669"/>
    <property type="project" value="InterPro"/>
</dbReference>
<dbReference type="AlphaFoldDB" id="A0AAV6VR61"/>
<dbReference type="EMBL" id="JAFNEN010000033">
    <property type="protein sequence ID" value="KAG8198985.1"/>
    <property type="molecule type" value="Genomic_DNA"/>
</dbReference>
<accession>A0AAV6VR61</accession>
<evidence type="ECO:0000256" key="1">
    <source>
        <dbReference type="ARBA" id="ARBA00022679"/>
    </source>
</evidence>
<evidence type="ECO:0000313" key="7">
    <source>
        <dbReference type="EMBL" id="KAG8198985.1"/>
    </source>
</evidence>
<dbReference type="InterPro" id="IPR001841">
    <property type="entry name" value="Znf_RING"/>
</dbReference>
<dbReference type="PROSITE" id="PS50089">
    <property type="entry name" value="ZF_RING_2"/>
    <property type="match status" value="1"/>
</dbReference>
<evidence type="ECO:0000256" key="5">
    <source>
        <dbReference type="PROSITE-ProRule" id="PRU00175"/>
    </source>
</evidence>
<evidence type="ECO:0000256" key="3">
    <source>
        <dbReference type="ARBA" id="ARBA00022771"/>
    </source>
</evidence>
<evidence type="ECO:0000313" key="8">
    <source>
        <dbReference type="Proteomes" id="UP000827092"/>
    </source>
</evidence>
<comment type="caution">
    <text evidence="7">The sequence shown here is derived from an EMBL/GenBank/DDBJ whole genome shotgun (WGS) entry which is preliminary data.</text>
</comment>
<evidence type="ECO:0000256" key="4">
    <source>
        <dbReference type="ARBA" id="ARBA00022833"/>
    </source>
</evidence>
<evidence type="ECO:0000259" key="6">
    <source>
        <dbReference type="PROSITE" id="PS50089"/>
    </source>
</evidence>
<dbReference type="Proteomes" id="UP000827092">
    <property type="component" value="Unassembled WGS sequence"/>
</dbReference>
<gene>
    <name evidence="7" type="ORF">JTE90_001785</name>
</gene>
<keyword evidence="2" id="KW-0479">Metal-binding</keyword>
<evidence type="ECO:0000256" key="2">
    <source>
        <dbReference type="ARBA" id="ARBA00022723"/>
    </source>
</evidence>
<keyword evidence="3 5" id="KW-0863">Zinc-finger</keyword>
<keyword evidence="4" id="KW-0862">Zinc</keyword>
<sequence>MHFSVKRCQQVTFVKNLAFIEYYWQYNNCGNKDLSYAAALRQLANGKQASDNTRNSTSTPACELCTDVVSKRIGFENRRFGILENCDHVFCLTCIRAYRHLALSQKLPKEDTDCKSCTEEPQPQTLVACPVCGADSGVVVSSWFQMAGPDSRTAYVVKFKEDMKTISCPWYRCGQGQCMYPEKCVVTRQQ</sequence>
<proteinExistence type="predicted"/>
<protein>
    <recommendedName>
        <fullName evidence="6">RING-type domain-containing protein</fullName>
    </recommendedName>
</protein>
<dbReference type="InterPro" id="IPR017907">
    <property type="entry name" value="Znf_RING_CS"/>
</dbReference>
<dbReference type="GO" id="GO:0000209">
    <property type="term" value="P:protein polyubiquitination"/>
    <property type="evidence" value="ECO:0007669"/>
    <property type="project" value="InterPro"/>
</dbReference>
<dbReference type="SUPFAM" id="SSF57850">
    <property type="entry name" value="RING/U-box"/>
    <property type="match status" value="1"/>
</dbReference>
<dbReference type="InterPro" id="IPR045072">
    <property type="entry name" value="MKRN-like"/>
</dbReference>
<organism evidence="7 8">
    <name type="scientific">Oedothorax gibbosus</name>
    <dbReference type="NCBI Taxonomy" id="931172"/>
    <lineage>
        <taxon>Eukaryota</taxon>
        <taxon>Metazoa</taxon>
        <taxon>Ecdysozoa</taxon>
        <taxon>Arthropoda</taxon>
        <taxon>Chelicerata</taxon>
        <taxon>Arachnida</taxon>
        <taxon>Araneae</taxon>
        <taxon>Araneomorphae</taxon>
        <taxon>Entelegynae</taxon>
        <taxon>Araneoidea</taxon>
        <taxon>Linyphiidae</taxon>
        <taxon>Erigoninae</taxon>
        <taxon>Oedothorax</taxon>
    </lineage>
</organism>
<keyword evidence="8" id="KW-1185">Reference proteome</keyword>
<dbReference type="PANTHER" id="PTHR11224">
    <property type="entry name" value="MAKORIN-RELATED"/>
    <property type="match status" value="1"/>
</dbReference>
<name>A0AAV6VR61_9ARAC</name>
<dbReference type="GO" id="GO:0008270">
    <property type="term" value="F:zinc ion binding"/>
    <property type="evidence" value="ECO:0007669"/>
    <property type="project" value="UniProtKB-KW"/>
</dbReference>